<name>A0A834XPF8_APHGI</name>
<evidence type="ECO:0000313" key="1">
    <source>
        <dbReference type="EMBL" id="KAF7990491.1"/>
    </source>
</evidence>
<proteinExistence type="predicted"/>
<dbReference type="EMBL" id="JACMRX010000004">
    <property type="protein sequence ID" value="KAF7990491.1"/>
    <property type="molecule type" value="Genomic_DNA"/>
</dbReference>
<comment type="caution">
    <text evidence="1">The sequence shown here is derived from an EMBL/GenBank/DDBJ whole genome shotgun (WGS) entry which is preliminary data.</text>
</comment>
<evidence type="ECO:0000313" key="2">
    <source>
        <dbReference type="Proteomes" id="UP000639338"/>
    </source>
</evidence>
<accession>A0A834XPF8</accession>
<gene>
    <name evidence="1" type="ORF">HCN44_000296</name>
</gene>
<dbReference type="Proteomes" id="UP000639338">
    <property type="component" value="Unassembled WGS sequence"/>
</dbReference>
<dbReference type="OrthoDB" id="7698228at2759"/>
<sequence length="1577" mass="181788">MEHIEAQCVICLQDADEKIKFFNFDKLNRWNKILRARKFHNLKYNNVIFPIEPNEKDGYHPSCSKTFIALHKHYLNDVPDEPCASTSSEAQDNCLNNNDVSSDITSVDDELSESDLLTCLFCNKKNKYLNRKREKLVQCSFESFMKIKKNAEQTKNESILRKLIHSRQNDNFLYHHTCKYKYDKAVKASMEDPVITPTMEYKNNYKKAFTETIKLIECEVIEKKKPMLLSSVLRSFEDYLSELSINENTYSYHARYLENKIIQKLGAEIEIIIKFKVKIIVPISDNIIEDEIFQILEDKDIIQKAAVIIRKEIFNMQTQKIPAEGVTVDHILNGECSIPENLESFITTVTCSVNKRQTNLSKMTKIDAIAEDLIFTTSNGRIKPSKHITLGLKILSKANGRAVVDILNQYGHCCSHKILKEIETQLTPAEIKRLQLCPAGIPLVPSSSTEVAFNNSDKFVETASGEDTLHDTQGVIFQSMQLENLYNNEIPATTENNCTFDDTENSYTLEEDDTLIQATTEYSCTLEEDDTSIPATTENSCTLEEYDTSINTNVISTVNKKRKSSERISFDIAEYLKIPRMSEKLALIPDEVTDCTKTINFHSNFNLLWVISHAMRVENLPMWMEFNSWFNSDDTMLQKVWDITPINESPTSKEIVHHTLEQCVKIAEELRQKYIQVTYDLSIWQVARQILSSDKEKFQNIFCHMGGFDLDMAFKHAIGKFHEDCGITSIMVESGIIASSSVGRFISGKDYKICKRLYPITSLALQILHFKSFLKRKAIDVNIHMINELTNVIDEHNFDLINPNGSIGSIIKEYSKYIEDTEAGVYGKTPQFYMTYIKLIDYSLILSKSIRTSDFELYKYILPKINNLFFCMNNLNYARWLVQYTSDLCNVDNTHPGLKEEFEKGSFNVKRTHKPYSRQPNDITLKQTINADAGKRLTEISHFNNSIDCRQSWAKSKILISSIISHVNDSIGLIKKQNVLSDLELSKIKKNINTMNQFKTTLEKNMDPFDLNIQTDLLFNISSGKAAKNRTTQFLLSVEESGRKLREKFINECAINPDRLEQPIKKNQIFNFSSENIKKKIKVANKVQEIRMQRNLFGRLLDISLELDVDIKEVICFPITPVPMSLCHLDGKINKCQKSTLTECLEEELKIHMKKHEETIRLPDFSTVIIDGFDLLHQIVDAPKSFGNLAKIILQMVVRNKALRIDVIFDKYFSPSIKNIERELNDGFEAPYIISGPDQTRTTDFKKELQNSQFKDALVEFLISYWSSQEMRQIIGNKSIYVNHEKCYSYFCRDNEVIFNQEEELECPLHEEANTKMVHHVMKIRTPCNILLKCNDTDTLVIMLTNMSRQKTNSNIWMQIGTGNTSRYINVTKMKNVLTPSVCTALPGLHAFTGCDYNPAFFGRGKIKPFEAMIKSEKYQKAFSSFGDTPNQENFAIIEEFICDLYGISDAQKVNDARYIEFMKNYKPSDTKEKFKKIVKNIDASNLPPCRNELYQQYLRANYIASIWNNAYLKNPTTLEPDGNGWTMGTEKYEFVWFEGEQLPQLTKDVIIQPELDYDNDEHSYLSEDDLNDSDAD</sequence>
<keyword evidence="2" id="KW-1185">Reference proteome</keyword>
<dbReference type="PANTHER" id="PTHR46704:SF9">
    <property type="entry name" value="BHLH DOMAIN-CONTAINING PROTEIN"/>
    <property type="match status" value="1"/>
</dbReference>
<dbReference type="PANTHER" id="PTHR46704">
    <property type="entry name" value="CXC DOMAIN-CONTAINING PROTEIN-RELATED"/>
    <property type="match status" value="1"/>
</dbReference>
<dbReference type="PROSITE" id="PS50890">
    <property type="entry name" value="PUA"/>
    <property type="match status" value="1"/>
</dbReference>
<protein>
    <submittedName>
        <fullName evidence="1">Uncharacterized protein</fullName>
    </submittedName>
</protein>
<organism evidence="1 2">
    <name type="scientific">Aphidius gifuensis</name>
    <name type="common">Parasitoid wasp</name>
    <dbReference type="NCBI Taxonomy" id="684658"/>
    <lineage>
        <taxon>Eukaryota</taxon>
        <taxon>Metazoa</taxon>
        <taxon>Ecdysozoa</taxon>
        <taxon>Arthropoda</taxon>
        <taxon>Hexapoda</taxon>
        <taxon>Insecta</taxon>
        <taxon>Pterygota</taxon>
        <taxon>Neoptera</taxon>
        <taxon>Endopterygota</taxon>
        <taxon>Hymenoptera</taxon>
        <taxon>Apocrita</taxon>
        <taxon>Ichneumonoidea</taxon>
        <taxon>Braconidae</taxon>
        <taxon>Aphidiinae</taxon>
        <taxon>Aphidius</taxon>
    </lineage>
</organism>
<reference evidence="1 2" key="1">
    <citation type="submission" date="2020-08" db="EMBL/GenBank/DDBJ databases">
        <title>Aphidius gifuensis genome sequencing and assembly.</title>
        <authorList>
            <person name="Du Z."/>
        </authorList>
    </citation>
    <scope>NUCLEOTIDE SEQUENCE [LARGE SCALE GENOMIC DNA]</scope>
    <source>
        <strain evidence="1">YNYX2018</strain>
        <tissue evidence="1">Adults</tissue>
    </source>
</reference>